<reference evidence="1 2" key="1">
    <citation type="journal article" date="2022" name="Allergy">
        <title>Genome assembly and annotation of Periplaneta americana reveal a comprehensive cockroach allergen profile.</title>
        <authorList>
            <person name="Wang L."/>
            <person name="Xiong Q."/>
            <person name="Saelim N."/>
            <person name="Wang L."/>
            <person name="Nong W."/>
            <person name="Wan A.T."/>
            <person name="Shi M."/>
            <person name="Liu X."/>
            <person name="Cao Q."/>
            <person name="Hui J.H.L."/>
            <person name="Sookrung N."/>
            <person name="Leung T.F."/>
            <person name="Tungtrongchitr A."/>
            <person name="Tsui S.K.W."/>
        </authorList>
    </citation>
    <scope>NUCLEOTIDE SEQUENCE [LARGE SCALE GENOMIC DNA]</scope>
    <source>
        <strain evidence="1">PWHHKU_190912</strain>
    </source>
</reference>
<evidence type="ECO:0000313" key="2">
    <source>
        <dbReference type="Proteomes" id="UP001148838"/>
    </source>
</evidence>
<protein>
    <submittedName>
        <fullName evidence="1">Uncharacterized protein</fullName>
    </submittedName>
</protein>
<name>A0ABQ8U0B1_PERAM</name>
<comment type="caution">
    <text evidence="1">The sequence shown here is derived from an EMBL/GenBank/DDBJ whole genome shotgun (WGS) entry which is preliminary data.</text>
</comment>
<accession>A0ABQ8U0B1</accession>
<proteinExistence type="predicted"/>
<dbReference type="Proteomes" id="UP001148838">
    <property type="component" value="Unassembled WGS sequence"/>
</dbReference>
<dbReference type="EMBL" id="JAJSOF020000001">
    <property type="protein sequence ID" value="KAJ4451807.1"/>
    <property type="molecule type" value="Genomic_DNA"/>
</dbReference>
<gene>
    <name evidence="1" type="ORF">ANN_03281</name>
</gene>
<evidence type="ECO:0000313" key="1">
    <source>
        <dbReference type="EMBL" id="KAJ4451807.1"/>
    </source>
</evidence>
<sequence length="417" mass="49122">MLVRTQSEKNIEGIKFKALVELRYIKIFYLQDRRRKTTPAEDRYLRLLATRNRRRTAREFQEDFQNATVQRRNTEIGSSDTGNESRFVMKPKLLCLVMMYVLVCGEHHIEDVVIDRVPFRGGALMLWGGITLDMRTELVVIRRRRNQKSFMWLSSGWIFAHRAFRPILRPVCDHSSSPTDDPGGIRKSDANKRTIFPGICRHLRWVGHVARMGESRNAYRVLVGRPEENRPLGRPRRRWEDNIKMDLREVEYDGREWINLAQCSKMFSKYEQNAELKFRLQEARMLDNAMQQWFPNFLKARPTFAQDFSLRLPLHYRIALYTSPQGVTTHTLRTTATQHYWTLLVERLHHIVPWLGGHMHYATGGKMFIKKHGTGRPQSASDDVHVNAVRVLLEENRCWTCIELKGKLELLLVRFFT</sequence>
<keyword evidence="2" id="KW-1185">Reference proteome</keyword>
<organism evidence="1 2">
    <name type="scientific">Periplaneta americana</name>
    <name type="common">American cockroach</name>
    <name type="synonym">Blatta americana</name>
    <dbReference type="NCBI Taxonomy" id="6978"/>
    <lineage>
        <taxon>Eukaryota</taxon>
        <taxon>Metazoa</taxon>
        <taxon>Ecdysozoa</taxon>
        <taxon>Arthropoda</taxon>
        <taxon>Hexapoda</taxon>
        <taxon>Insecta</taxon>
        <taxon>Pterygota</taxon>
        <taxon>Neoptera</taxon>
        <taxon>Polyneoptera</taxon>
        <taxon>Dictyoptera</taxon>
        <taxon>Blattodea</taxon>
        <taxon>Blattoidea</taxon>
        <taxon>Blattidae</taxon>
        <taxon>Blattinae</taxon>
        <taxon>Periplaneta</taxon>
    </lineage>
</organism>